<protein>
    <submittedName>
        <fullName evidence="2">HAD family hydrolase</fullName>
    </submittedName>
</protein>
<dbReference type="RefSeq" id="WP_401229473.1">
    <property type="nucleotide sequence ID" value="NZ_JBIUVY010000003.1"/>
</dbReference>
<dbReference type="Pfam" id="PF12710">
    <property type="entry name" value="HAD"/>
    <property type="match status" value="1"/>
</dbReference>
<dbReference type="PROSITE" id="PS51257">
    <property type="entry name" value="PROKAR_LIPOPROTEIN"/>
    <property type="match status" value="1"/>
</dbReference>
<dbReference type="Gene3D" id="3.40.50.1000">
    <property type="entry name" value="HAD superfamily/HAD-like"/>
    <property type="match status" value="1"/>
</dbReference>
<evidence type="ECO:0000256" key="1">
    <source>
        <dbReference type="SAM" id="SignalP"/>
    </source>
</evidence>
<accession>A0ABW8DER6</accession>
<feature type="chain" id="PRO_5046913893" evidence="1">
    <location>
        <begin position="28"/>
        <end position="550"/>
    </location>
</feature>
<gene>
    <name evidence="2" type="ORF">ACIOUF_05010</name>
</gene>
<dbReference type="InterPro" id="IPR036412">
    <property type="entry name" value="HAD-like_sf"/>
</dbReference>
<comment type="caution">
    <text evidence="2">The sequence shown here is derived from an EMBL/GenBank/DDBJ whole genome shotgun (WGS) entry which is preliminary data.</text>
</comment>
<dbReference type="GO" id="GO:0016787">
    <property type="term" value="F:hydrolase activity"/>
    <property type="evidence" value="ECO:0007669"/>
    <property type="project" value="UniProtKB-KW"/>
</dbReference>
<evidence type="ECO:0000313" key="2">
    <source>
        <dbReference type="EMBL" id="MFJ2285724.1"/>
    </source>
</evidence>
<organism evidence="2 3">
    <name type="scientific">Pseudomonas iridis</name>
    <dbReference type="NCBI Taxonomy" id="2710587"/>
    <lineage>
        <taxon>Bacteria</taxon>
        <taxon>Pseudomonadati</taxon>
        <taxon>Pseudomonadota</taxon>
        <taxon>Gammaproteobacteria</taxon>
        <taxon>Pseudomonadales</taxon>
        <taxon>Pseudomonadaceae</taxon>
        <taxon>Pseudomonas</taxon>
    </lineage>
</organism>
<feature type="signal peptide" evidence="1">
    <location>
        <begin position="1"/>
        <end position="27"/>
    </location>
</feature>
<dbReference type="PANTHER" id="PTHR43344">
    <property type="entry name" value="PHOSPHOSERINE PHOSPHATASE"/>
    <property type="match status" value="1"/>
</dbReference>
<reference evidence="2 3" key="1">
    <citation type="submission" date="2024-10" db="EMBL/GenBank/DDBJ databases">
        <title>The Natural Products Discovery Center: Release of the First 8490 Sequenced Strains for Exploring Actinobacteria Biosynthetic Diversity.</title>
        <authorList>
            <person name="Kalkreuter E."/>
            <person name="Kautsar S.A."/>
            <person name="Yang D."/>
            <person name="Bader C.D."/>
            <person name="Teijaro C.N."/>
            <person name="Fluegel L."/>
            <person name="Davis C.M."/>
            <person name="Simpson J.R."/>
            <person name="Lauterbach L."/>
            <person name="Steele A.D."/>
            <person name="Gui C."/>
            <person name="Meng S."/>
            <person name="Li G."/>
            <person name="Viehrig K."/>
            <person name="Ye F."/>
            <person name="Su P."/>
            <person name="Kiefer A.F."/>
            <person name="Nichols A."/>
            <person name="Cepeda A.J."/>
            <person name="Yan W."/>
            <person name="Fan B."/>
            <person name="Jiang Y."/>
            <person name="Adhikari A."/>
            <person name="Zheng C.-J."/>
            <person name="Schuster L."/>
            <person name="Cowan T.M."/>
            <person name="Smanski M.J."/>
            <person name="Chevrette M.G."/>
            <person name="De Carvalho L.P.S."/>
            <person name="Shen B."/>
        </authorList>
    </citation>
    <scope>NUCLEOTIDE SEQUENCE [LARGE SCALE GENOMIC DNA]</scope>
    <source>
        <strain evidence="2 3">NPDC087689</strain>
    </source>
</reference>
<dbReference type="CDD" id="cd01427">
    <property type="entry name" value="HAD_like"/>
    <property type="match status" value="1"/>
</dbReference>
<name>A0ABW8DER6_9PSED</name>
<dbReference type="EMBL" id="JBIUVY010000003">
    <property type="protein sequence ID" value="MFJ2285724.1"/>
    <property type="molecule type" value="Genomic_DNA"/>
</dbReference>
<dbReference type="SUPFAM" id="SSF56784">
    <property type="entry name" value="HAD-like"/>
    <property type="match status" value="1"/>
</dbReference>
<keyword evidence="3" id="KW-1185">Reference proteome</keyword>
<keyword evidence="2" id="KW-0378">Hydrolase</keyword>
<dbReference type="InterPro" id="IPR050582">
    <property type="entry name" value="HAD-like_SerB"/>
</dbReference>
<dbReference type="InterPro" id="IPR023214">
    <property type="entry name" value="HAD_sf"/>
</dbReference>
<evidence type="ECO:0000313" key="3">
    <source>
        <dbReference type="Proteomes" id="UP001617296"/>
    </source>
</evidence>
<sequence>MKTMRIQTVQAAMLACVFAFTAISAQSADPLPSWNDGKAKQSIVTFVEKATQPGSPDFVPVPERIATFDNDGTLWSEQPLPVQLYFALDRVKVLSAQHPEWKTQEPFASLLKGDVKTALAGGEHALLEIVMATHSGMTTVEFEQIVKEWIATAKNPQTGKLFTEMTYQPMLELLDYLRVNGFRTFIVSGGGIEFMRPWAERVYGIPPDQVIGSSIKTKFELLDGKPVLVRLSELNFNDDKDGKPIGINQHIGRRPIAAFGNSRGDKEMLEYTQGGSGLRFELLVLHDDAQREFAYGPARGLPDVKLGAFPPALDEQAQKSGWTVVSMKNDWKTVFPAAQPKVTAIDILLEPDSTMLKYSDANNARLLKVFPKGFALDAAHRPHITLVQRFVRTEDLDKVYAAAEKVLVSANVNAMKLEAFKYYYAPAGAVGVAGICAKPTPEIIELQADIIVAVEPFTAETGPIEAFTAAHDDTGSDAALIQYVSTFVPKMSGENFNPHVSTGVAPRDYLDKMNAEPFQSFFFSPAGAAIYQLGPFGTAAKKLKAWELKP</sequence>
<dbReference type="Proteomes" id="UP001617296">
    <property type="component" value="Unassembled WGS sequence"/>
</dbReference>
<keyword evidence="1" id="KW-0732">Signal</keyword>
<proteinExistence type="predicted"/>